<evidence type="ECO:0000313" key="2">
    <source>
        <dbReference type="EMBL" id="CAD5234491.1"/>
    </source>
</evidence>
<evidence type="ECO:0000313" key="5">
    <source>
        <dbReference type="Proteomes" id="UP000659654"/>
    </source>
</evidence>
<dbReference type="OrthoDB" id="5793263at2759"/>
<evidence type="ECO:0000259" key="1">
    <source>
        <dbReference type="Pfam" id="PF03114"/>
    </source>
</evidence>
<dbReference type="Pfam" id="PF03114">
    <property type="entry name" value="BAR"/>
    <property type="match status" value="1"/>
</dbReference>
<dbReference type="Proteomes" id="UP000095284">
    <property type="component" value="Unplaced"/>
</dbReference>
<dbReference type="Proteomes" id="UP000659654">
    <property type="component" value="Unassembled WGS sequence"/>
</dbReference>
<reference evidence="6" key="1">
    <citation type="submission" date="2016-11" db="UniProtKB">
        <authorList>
            <consortium name="WormBaseParasite"/>
        </authorList>
    </citation>
    <scope>IDENTIFICATION</scope>
</reference>
<name>A0A1I7SMN5_BURXY</name>
<gene>
    <name evidence="2" type="ORF">BXYJ_LOCUS14582</name>
</gene>
<dbReference type="GO" id="GO:0005737">
    <property type="term" value="C:cytoplasm"/>
    <property type="evidence" value="ECO:0007669"/>
    <property type="project" value="InterPro"/>
</dbReference>
<dbReference type="EMBL" id="CAJFDI010000006">
    <property type="protein sequence ID" value="CAD5234491.1"/>
    <property type="molecule type" value="Genomic_DNA"/>
</dbReference>
<dbReference type="SMR" id="A0A1I7SMN5"/>
<evidence type="ECO:0000313" key="6">
    <source>
        <dbReference type="WBParaSite" id="BXY_1432100.1"/>
    </source>
</evidence>
<dbReference type="Gene3D" id="1.20.1270.60">
    <property type="entry name" value="Arfaptin homology (AH) domain/BAR domain"/>
    <property type="match status" value="1"/>
</dbReference>
<dbReference type="EMBL" id="CAJFCV020000006">
    <property type="protein sequence ID" value="CAG9130297.1"/>
    <property type="molecule type" value="Genomic_DNA"/>
</dbReference>
<dbReference type="AlphaFoldDB" id="A0A1I7SMN5"/>
<proteinExistence type="predicted"/>
<keyword evidence="5" id="KW-1185">Reference proteome</keyword>
<dbReference type="InterPro" id="IPR027267">
    <property type="entry name" value="AH/BAR_dom_sf"/>
</dbReference>
<dbReference type="SUPFAM" id="SSF103657">
    <property type="entry name" value="BAR/IMD domain-like"/>
    <property type="match status" value="1"/>
</dbReference>
<organism evidence="4 6">
    <name type="scientific">Bursaphelenchus xylophilus</name>
    <name type="common">Pinewood nematode worm</name>
    <name type="synonym">Aphelenchoides xylophilus</name>
    <dbReference type="NCBI Taxonomy" id="6326"/>
    <lineage>
        <taxon>Eukaryota</taxon>
        <taxon>Metazoa</taxon>
        <taxon>Ecdysozoa</taxon>
        <taxon>Nematoda</taxon>
        <taxon>Chromadorea</taxon>
        <taxon>Rhabditida</taxon>
        <taxon>Tylenchina</taxon>
        <taxon>Tylenchomorpha</taxon>
        <taxon>Aphelenchoidea</taxon>
        <taxon>Aphelenchoididae</taxon>
        <taxon>Bursaphelenchus</taxon>
    </lineage>
</organism>
<accession>A0A1I7SMN5</accession>
<sequence>MKESNSPQDTGDPAETAARALAEKKKKRGLVGGLFLKVGEKVGIVEQTRLAPEFITELEKYSKYQDVADNVVEGLEGVLQMNPEILQTQKIECEHKKDPIELFGKAVKHMRDHVPRERLQQTMNVEAILKRMAILHRDGQVKGRRSIRRLRRFVATEYKEFIANHEQLINARDVMDAARHEVKQARTTEQVEQRGRIYEQAVHEFDELAGKLALSCDNLGTDRLVHEREILDWFEVSARHHYNMAYTLNETLAKMGVPGFKSTNS</sequence>
<dbReference type="InterPro" id="IPR004148">
    <property type="entry name" value="BAR_dom"/>
</dbReference>
<feature type="domain" description="BAR" evidence="1">
    <location>
        <begin position="37"/>
        <end position="250"/>
    </location>
</feature>
<evidence type="ECO:0000313" key="4">
    <source>
        <dbReference type="Proteomes" id="UP000095284"/>
    </source>
</evidence>
<dbReference type="WBParaSite" id="BXY_1432100.1">
    <property type="protein sequence ID" value="BXY_1432100.1"/>
    <property type="gene ID" value="BXY_1432100"/>
</dbReference>
<reference evidence="3" key="2">
    <citation type="submission" date="2020-08" db="EMBL/GenBank/DDBJ databases">
        <authorList>
            <person name="Kikuchi T."/>
        </authorList>
    </citation>
    <scope>NUCLEOTIDE SEQUENCE</scope>
    <source>
        <strain evidence="2">Ka4C1</strain>
    </source>
</reference>
<evidence type="ECO:0000313" key="3">
    <source>
        <dbReference type="EMBL" id="CAG9130297.1"/>
    </source>
</evidence>
<protein>
    <submittedName>
        <fullName evidence="2">(pine wood nematode) hypothetical protein</fullName>
    </submittedName>
    <submittedName>
        <fullName evidence="6">BAR domain-containing protein</fullName>
    </submittedName>
</protein>
<dbReference type="Proteomes" id="UP000582659">
    <property type="component" value="Unassembled WGS sequence"/>
</dbReference>